<feature type="domain" description="Sin" evidence="3">
    <location>
        <begin position="67"/>
        <end position="105"/>
    </location>
</feature>
<evidence type="ECO:0000313" key="5">
    <source>
        <dbReference type="Proteomes" id="UP001601058"/>
    </source>
</evidence>
<dbReference type="RefSeq" id="WP_389220233.1">
    <property type="nucleotide sequence ID" value="NZ_JBIACJ010000006.1"/>
</dbReference>
<dbReference type="Proteomes" id="UP001601058">
    <property type="component" value="Unassembled WGS sequence"/>
</dbReference>
<dbReference type="PROSITE" id="PS51500">
    <property type="entry name" value="SIN"/>
    <property type="match status" value="1"/>
</dbReference>
<sequence>MVGMRIKRLRQELGYSINELSEKAGVSKSYLSYIERGIQRNPSLQVLSRLAKTLDTTMEDLLNQKKMDGSSTEFPLDDEWIKLVHEAEEQGITKEDFSYYLSFIKFTKKNKEDKSGS</sequence>
<comment type="caution">
    <text evidence="4">The sequence shown here is derived from an EMBL/GenBank/DDBJ whole genome shotgun (WGS) entry which is preliminary data.</text>
</comment>
<dbReference type="SUPFAM" id="SSF47406">
    <property type="entry name" value="SinR repressor dimerisation domain-like"/>
    <property type="match status" value="1"/>
</dbReference>
<dbReference type="PANTHER" id="PTHR46797">
    <property type="entry name" value="HTH-TYPE TRANSCRIPTIONAL REGULATOR"/>
    <property type="match status" value="1"/>
</dbReference>
<dbReference type="Pfam" id="PF01381">
    <property type="entry name" value="HTH_3"/>
    <property type="match status" value="1"/>
</dbReference>
<keyword evidence="1" id="KW-0238">DNA-binding</keyword>
<dbReference type="Pfam" id="PF08671">
    <property type="entry name" value="SinI"/>
    <property type="match status" value="1"/>
</dbReference>
<evidence type="ECO:0000259" key="2">
    <source>
        <dbReference type="PROSITE" id="PS50943"/>
    </source>
</evidence>
<protein>
    <submittedName>
        <fullName evidence="4">Helix-turn-helix domain-containing protein</fullName>
    </submittedName>
</protein>
<name>A0ABW6K341_9BACI</name>
<dbReference type="SUPFAM" id="SSF47413">
    <property type="entry name" value="lambda repressor-like DNA-binding domains"/>
    <property type="match status" value="1"/>
</dbReference>
<evidence type="ECO:0000259" key="3">
    <source>
        <dbReference type="PROSITE" id="PS51500"/>
    </source>
</evidence>
<evidence type="ECO:0000256" key="1">
    <source>
        <dbReference type="ARBA" id="ARBA00023125"/>
    </source>
</evidence>
<dbReference type="InterPro" id="IPR010982">
    <property type="entry name" value="Lambda_DNA-bd_dom_sf"/>
</dbReference>
<proteinExistence type="predicted"/>
<dbReference type="InterPro" id="IPR010981">
    <property type="entry name" value="SinR/SinI_dimer_dom"/>
</dbReference>
<feature type="domain" description="HTH cro/C1-type" evidence="2">
    <location>
        <begin position="6"/>
        <end position="61"/>
    </location>
</feature>
<dbReference type="PROSITE" id="PS50943">
    <property type="entry name" value="HTH_CROC1"/>
    <property type="match status" value="1"/>
</dbReference>
<dbReference type="InterPro" id="IPR050807">
    <property type="entry name" value="TransReg_Diox_bact_type"/>
</dbReference>
<dbReference type="Gene3D" id="1.10.260.40">
    <property type="entry name" value="lambda repressor-like DNA-binding domains"/>
    <property type="match status" value="1"/>
</dbReference>
<reference evidence="4 5" key="1">
    <citation type="submission" date="2024-08" db="EMBL/GenBank/DDBJ databases">
        <title>Two novel Cytobacillus novel species.</title>
        <authorList>
            <person name="Liu G."/>
        </authorList>
    </citation>
    <scope>NUCLEOTIDE SEQUENCE [LARGE SCALE GENOMIC DNA]</scope>
    <source>
        <strain evidence="4 5">FJAT-53684</strain>
    </source>
</reference>
<accession>A0ABW6K341</accession>
<dbReference type="InterPro" id="IPR001387">
    <property type="entry name" value="Cro/C1-type_HTH"/>
</dbReference>
<gene>
    <name evidence="4" type="ORF">ACFYKT_13295</name>
</gene>
<dbReference type="CDD" id="cd00093">
    <property type="entry name" value="HTH_XRE"/>
    <property type="match status" value="1"/>
</dbReference>
<dbReference type="PANTHER" id="PTHR46797:SF1">
    <property type="entry name" value="METHYLPHOSPHONATE SYNTHASE"/>
    <property type="match status" value="1"/>
</dbReference>
<evidence type="ECO:0000313" key="4">
    <source>
        <dbReference type="EMBL" id="MFE8697313.1"/>
    </source>
</evidence>
<dbReference type="InterPro" id="IPR036281">
    <property type="entry name" value="SinR/SinI_dimer_dom_sf"/>
</dbReference>
<keyword evidence="5" id="KW-1185">Reference proteome</keyword>
<dbReference type="SMART" id="SM00530">
    <property type="entry name" value="HTH_XRE"/>
    <property type="match status" value="1"/>
</dbReference>
<organism evidence="4 5">
    <name type="scientific">Cytobacillus mangrovibacter</name>
    <dbReference type="NCBI Taxonomy" id="3299024"/>
    <lineage>
        <taxon>Bacteria</taxon>
        <taxon>Bacillati</taxon>
        <taxon>Bacillota</taxon>
        <taxon>Bacilli</taxon>
        <taxon>Bacillales</taxon>
        <taxon>Bacillaceae</taxon>
        <taxon>Cytobacillus</taxon>
    </lineage>
</organism>
<dbReference type="EMBL" id="JBIACJ010000006">
    <property type="protein sequence ID" value="MFE8697313.1"/>
    <property type="molecule type" value="Genomic_DNA"/>
</dbReference>